<dbReference type="SUPFAM" id="SSF51197">
    <property type="entry name" value="Clavaminate synthase-like"/>
    <property type="match status" value="1"/>
</dbReference>
<evidence type="ECO:0000313" key="2">
    <source>
        <dbReference type="EMBL" id="KAF4665338.1"/>
    </source>
</evidence>
<dbReference type="InterPro" id="IPR003347">
    <property type="entry name" value="JmjC_dom"/>
</dbReference>
<dbReference type="AlphaFoldDB" id="A0A7J6M1A1"/>
<keyword evidence="3" id="KW-1185">Reference proteome</keyword>
<dbReference type="PANTHER" id="PTHR12461:SF105">
    <property type="entry name" value="HYPOXIA-INDUCIBLE FACTOR 1-ALPHA INHIBITOR"/>
    <property type="match status" value="1"/>
</dbReference>
<dbReference type="Gene3D" id="2.60.120.10">
    <property type="entry name" value="Jelly Rolls"/>
    <property type="match status" value="1"/>
</dbReference>
<protein>
    <recommendedName>
        <fullName evidence="1">JmjC domain-containing protein</fullName>
    </recommendedName>
</protein>
<gene>
    <name evidence="2" type="ORF">FOL47_004657</name>
</gene>
<evidence type="ECO:0000313" key="3">
    <source>
        <dbReference type="Proteomes" id="UP000591131"/>
    </source>
</evidence>
<organism evidence="2 3">
    <name type="scientific">Perkinsus chesapeaki</name>
    <name type="common">Clam parasite</name>
    <name type="synonym">Perkinsus andrewsi</name>
    <dbReference type="NCBI Taxonomy" id="330153"/>
    <lineage>
        <taxon>Eukaryota</taxon>
        <taxon>Sar</taxon>
        <taxon>Alveolata</taxon>
        <taxon>Perkinsozoa</taxon>
        <taxon>Perkinsea</taxon>
        <taxon>Perkinsida</taxon>
        <taxon>Perkinsidae</taxon>
        <taxon>Perkinsus</taxon>
    </lineage>
</organism>
<proteinExistence type="predicted"/>
<feature type="domain" description="JmjC" evidence="1">
    <location>
        <begin position="746"/>
        <end position="870"/>
    </location>
</feature>
<dbReference type="PROSITE" id="PS51184">
    <property type="entry name" value="JMJC"/>
    <property type="match status" value="1"/>
</dbReference>
<dbReference type="Pfam" id="PF13621">
    <property type="entry name" value="Cupin_8"/>
    <property type="match status" value="1"/>
</dbReference>
<dbReference type="InterPro" id="IPR041667">
    <property type="entry name" value="Cupin_8"/>
</dbReference>
<dbReference type="OrthoDB" id="434369at2759"/>
<sequence>MRVDSSPHIGHESTTISPTVAVSFELMRVKGSYNTTGLDPLINARDVENDDDTAFSMEDSTELDEEYGTHFRATVVPTGDSPVEESSVDWQGNRYVLHQVYEVSFVPYRAGIYLMNTTPQLFMVKSVLVEIQNNTNAYIPPQPTGSSLILSLPTRASRVGETIAFEILLRDAYHNDLDASLAISQLLGTAHPSSDILGTVVAVRIFDPSVDGNTLAGYSTITRHGPFPLPLIPGTISPAKCRAYWPTEALQPVVVAGKFNNFVLIDIFDAYGNHHEDVDEVESIEAYLQLQEGPSCSISNDKIVSNHSQYLIRIGCTTASVSAQLEIGINGDPVDATGIAPLPILPSAADRTSTACSSTSGGIAPTWAAGTQYNWTCIVKDSFGNPINREILVGREIRTVYGARLHMKAMIEAEYLIVGLNSTGNTSVRSSSSLASSTGLSTTGVHASGEFLFTPRLTRTGTYSLAVWLRQRGGVLVQYFRNSDFTSLVHRWSLVRHKAFPPIPYTVIAYTNTEEFLTLRLNAALEDETPATIARSVRMIGSLELPLGPKTEVGIRAILANANETGVRVEVGPLGASLLEPRSITDFPSSSTGFFTLIDSLAGVYEATITIDMLNAFLTTSPHHSAPSWPDISAYSGYIIDIIIKYWLHDGAKDDQLQLHWCKNFTNTECSPDWEPLSLSYMFYPYNIAAASGDSIPLLVELKNLSLLAVSGRRLSLPLERFLDHIDCLYADGAANGSMTWGFLADYVADKLDLEELDKQLGDLLGSNIWLGPSSTVSRLHYDAVDTLFFQLVGKKRFSLLEPSEFESLVPEGSAPLLKAYYECDETKLFSPPPTFTRATVTKEIVWNYSRTETRTDGHAVVELAPGDAL</sequence>
<name>A0A7J6M1A1_PERCH</name>
<reference evidence="2 3" key="1">
    <citation type="submission" date="2020-04" db="EMBL/GenBank/DDBJ databases">
        <title>Perkinsus chesapeaki whole genome sequence.</title>
        <authorList>
            <person name="Bogema D.R."/>
        </authorList>
    </citation>
    <scope>NUCLEOTIDE SEQUENCE [LARGE SCALE GENOMIC DNA]</scope>
    <source>
        <strain evidence="2">ATCC PRA-425</strain>
    </source>
</reference>
<dbReference type="EMBL" id="JAAPAO010000264">
    <property type="protein sequence ID" value="KAF4665338.1"/>
    <property type="molecule type" value="Genomic_DNA"/>
</dbReference>
<accession>A0A7J6M1A1</accession>
<dbReference type="PANTHER" id="PTHR12461">
    <property type="entry name" value="HYPOXIA-INDUCIBLE FACTOR 1 ALPHA INHIBITOR-RELATED"/>
    <property type="match status" value="1"/>
</dbReference>
<dbReference type="InterPro" id="IPR014710">
    <property type="entry name" value="RmlC-like_jellyroll"/>
</dbReference>
<evidence type="ECO:0000259" key="1">
    <source>
        <dbReference type="PROSITE" id="PS51184"/>
    </source>
</evidence>
<dbReference type="Proteomes" id="UP000591131">
    <property type="component" value="Unassembled WGS sequence"/>
</dbReference>
<comment type="caution">
    <text evidence="2">The sequence shown here is derived from an EMBL/GenBank/DDBJ whole genome shotgun (WGS) entry which is preliminary data.</text>
</comment>